<dbReference type="PANTHER" id="PTHR12649:SF11">
    <property type="entry name" value="PEPTIDYL-TRNA HYDROLASE 2, MITOCHONDRIAL"/>
    <property type="match status" value="1"/>
</dbReference>
<dbReference type="GO" id="GO:0004045">
    <property type="term" value="F:peptidyl-tRNA hydrolase activity"/>
    <property type="evidence" value="ECO:0007669"/>
    <property type="project" value="UniProtKB-EC"/>
</dbReference>
<evidence type="ECO:0000256" key="2">
    <source>
        <dbReference type="ARBA" id="ARBA00022801"/>
    </source>
</evidence>
<keyword evidence="7" id="KW-1185">Reference proteome</keyword>
<protein>
    <recommendedName>
        <fullName evidence="1">peptidyl-tRNA hydrolase</fullName>
        <ecNumber evidence="1">3.1.1.29</ecNumber>
    </recommendedName>
</protein>
<comment type="caution">
    <text evidence="6">The sequence shown here is derived from an EMBL/GenBank/DDBJ whole genome shotgun (WGS) entry which is preliminary data.</text>
</comment>
<dbReference type="InterPro" id="IPR023476">
    <property type="entry name" value="Pep_tRNA_hydro_II_dom_sf"/>
</dbReference>
<dbReference type="Pfam" id="PF01981">
    <property type="entry name" value="PTH2"/>
    <property type="match status" value="1"/>
</dbReference>
<evidence type="ECO:0000256" key="4">
    <source>
        <dbReference type="ARBA" id="ARBA00048707"/>
    </source>
</evidence>
<accession>A0A286UQV0</accession>
<gene>
    <name evidence="6" type="ORF">PNOK_0186100</name>
</gene>
<dbReference type="NCBIfam" id="TIGR00283">
    <property type="entry name" value="arch_pth2"/>
    <property type="match status" value="1"/>
</dbReference>
<organism evidence="6 7">
    <name type="scientific">Pyrrhoderma noxium</name>
    <dbReference type="NCBI Taxonomy" id="2282107"/>
    <lineage>
        <taxon>Eukaryota</taxon>
        <taxon>Fungi</taxon>
        <taxon>Dikarya</taxon>
        <taxon>Basidiomycota</taxon>
        <taxon>Agaricomycotina</taxon>
        <taxon>Agaricomycetes</taxon>
        <taxon>Hymenochaetales</taxon>
        <taxon>Hymenochaetaceae</taxon>
        <taxon>Pyrrhoderma</taxon>
    </lineage>
</organism>
<evidence type="ECO:0000256" key="5">
    <source>
        <dbReference type="SAM" id="MobiDB-lite"/>
    </source>
</evidence>
<feature type="region of interest" description="Disordered" evidence="5">
    <location>
        <begin position="32"/>
        <end position="78"/>
    </location>
</feature>
<sequence>MPESDFVPSSHTFVQLFVALTTFAIGLKLGRNASSSSSKIKSKKKKSAPPTKPSEEPEKNVEDTEDTEETLPLVEPDDGDLSAIVPKVWQPCKLVLVVRNDLKLKPQDIATQCSAATLACYRSLEPTNLLLLQHWQVTGQAKIALRGRNDQQLAQLEALAKKLNLCARSIHDEELTRDKEGTRTVLAIGPAPVELINRVTGNLKLL</sequence>
<comment type="catalytic activity">
    <reaction evidence="4">
        <text>an N-acyl-L-alpha-aminoacyl-tRNA + H2O = an N-acyl-L-amino acid + a tRNA + H(+)</text>
        <dbReference type="Rhea" id="RHEA:54448"/>
        <dbReference type="Rhea" id="RHEA-COMP:10123"/>
        <dbReference type="Rhea" id="RHEA-COMP:13883"/>
        <dbReference type="ChEBI" id="CHEBI:15377"/>
        <dbReference type="ChEBI" id="CHEBI:15378"/>
        <dbReference type="ChEBI" id="CHEBI:59874"/>
        <dbReference type="ChEBI" id="CHEBI:78442"/>
        <dbReference type="ChEBI" id="CHEBI:138191"/>
        <dbReference type="EC" id="3.1.1.29"/>
    </reaction>
</comment>
<evidence type="ECO:0000313" key="7">
    <source>
        <dbReference type="Proteomes" id="UP000217199"/>
    </source>
</evidence>
<feature type="compositionally biased region" description="Basic and acidic residues" evidence="5">
    <location>
        <begin position="53"/>
        <end position="62"/>
    </location>
</feature>
<keyword evidence="2 6" id="KW-0378">Hydrolase</keyword>
<reference evidence="6 7" key="1">
    <citation type="journal article" date="2017" name="Mol. Ecol.">
        <title>Comparative and population genomic landscape of Phellinus noxius: A hypervariable fungus causing root rot in trees.</title>
        <authorList>
            <person name="Chung C.L."/>
            <person name="Lee T.J."/>
            <person name="Akiba M."/>
            <person name="Lee H.H."/>
            <person name="Kuo T.H."/>
            <person name="Liu D."/>
            <person name="Ke H.M."/>
            <person name="Yokoi T."/>
            <person name="Roa M.B."/>
            <person name="Lu M.J."/>
            <person name="Chang Y.Y."/>
            <person name="Ann P.J."/>
            <person name="Tsai J.N."/>
            <person name="Chen C.Y."/>
            <person name="Tzean S.S."/>
            <person name="Ota Y."/>
            <person name="Hattori T."/>
            <person name="Sahashi N."/>
            <person name="Liou R.F."/>
            <person name="Kikuchi T."/>
            <person name="Tsai I.J."/>
        </authorList>
    </citation>
    <scope>NUCLEOTIDE SEQUENCE [LARGE SCALE GENOMIC DNA]</scope>
    <source>
        <strain evidence="6 7">FFPRI411160</strain>
    </source>
</reference>
<feature type="compositionally biased region" description="Acidic residues" evidence="5">
    <location>
        <begin position="63"/>
        <end position="78"/>
    </location>
</feature>
<dbReference type="EMBL" id="NBII01000002">
    <property type="protein sequence ID" value="PAV21904.1"/>
    <property type="molecule type" value="Genomic_DNA"/>
</dbReference>
<name>A0A286UQV0_9AGAM</name>
<proteinExistence type="inferred from homology"/>
<dbReference type="FunFam" id="3.40.1490.10:FF:000002">
    <property type="entry name" value="Peptidyl-tRNA hydrolase 2, mitochondrial"/>
    <property type="match status" value="1"/>
</dbReference>
<dbReference type="STRING" id="2282107.A0A286UQV0"/>
<evidence type="ECO:0000256" key="3">
    <source>
        <dbReference type="ARBA" id="ARBA00038050"/>
    </source>
</evidence>
<evidence type="ECO:0000313" key="6">
    <source>
        <dbReference type="EMBL" id="PAV21904.1"/>
    </source>
</evidence>
<dbReference type="AlphaFoldDB" id="A0A286UQV0"/>
<dbReference type="GO" id="GO:0005829">
    <property type="term" value="C:cytosol"/>
    <property type="evidence" value="ECO:0007669"/>
    <property type="project" value="TreeGrafter"/>
</dbReference>
<dbReference type="InterPro" id="IPR002833">
    <property type="entry name" value="PTH2"/>
</dbReference>
<dbReference type="PANTHER" id="PTHR12649">
    <property type="entry name" value="PEPTIDYL-TRNA HYDROLASE 2"/>
    <property type="match status" value="1"/>
</dbReference>
<dbReference type="EC" id="3.1.1.29" evidence="1"/>
<dbReference type="Gene3D" id="3.40.1490.10">
    <property type="entry name" value="Bit1"/>
    <property type="match status" value="1"/>
</dbReference>
<evidence type="ECO:0000256" key="1">
    <source>
        <dbReference type="ARBA" id="ARBA00013260"/>
    </source>
</evidence>
<dbReference type="Proteomes" id="UP000217199">
    <property type="component" value="Unassembled WGS sequence"/>
</dbReference>
<dbReference type="InParanoid" id="A0A286UQV0"/>
<dbReference type="SUPFAM" id="SSF102462">
    <property type="entry name" value="Peptidyl-tRNA hydrolase II"/>
    <property type="match status" value="1"/>
</dbReference>
<dbReference type="OrthoDB" id="1733656at2759"/>
<comment type="similarity">
    <text evidence="3">Belongs to the PTH2 family.</text>
</comment>